<evidence type="ECO:0000259" key="8">
    <source>
        <dbReference type="Pfam" id="PF17042"/>
    </source>
</evidence>
<keyword evidence="3" id="KW-0547">Nucleotide-binding</keyword>
<evidence type="ECO:0000313" key="9">
    <source>
        <dbReference type="EMBL" id="NOU64034.1"/>
    </source>
</evidence>
<comment type="caution">
    <text evidence="9">The sequence shown here is derived from an EMBL/GenBank/DDBJ whole genome shotgun (WGS) entry which is preliminary data.</text>
</comment>
<keyword evidence="2" id="KW-0808">Transferase</keyword>
<dbReference type="InterPro" id="IPR031475">
    <property type="entry name" value="NBD_C"/>
</dbReference>
<dbReference type="InterPro" id="IPR042213">
    <property type="entry name" value="NBD_C_sf"/>
</dbReference>
<feature type="domain" description="Four-carbon acid sugar kinase N-terminal" evidence="7">
    <location>
        <begin position="15"/>
        <end position="255"/>
    </location>
</feature>
<evidence type="ECO:0000256" key="5">
    <source>
        <dbReference type="ARBA" id="ARBA00022840"/>
    </source>
</evidence>
<comment type="similarity">
    <text evidence="1">Belongs to the four-carbon acid sugar kinase family.</text>
</comment>
<proteinExistence type="inferred from homology"/>
<evidence type="ECO:0000259" key="7">
    <source>
        <dbReference type="Pfam" id="PF07005"/>
    </source>
</evidence>
<accession>A0ABX1X6K3</accession>
<evidence type="ECO:0000256" key="4">
    <source>
        <dbReference type="ARBA" id="ARBA00022777"/>
    </source>
</evidence>
<keyword evidence="6" id="KW-0119">Carbohydrate metabolism</keyword>
<evidence type="ECO:0000256" key="6">
    <source>
        <dbReference type="ARBA" id="ARBA00023277"/>
    </source>
</evidence>
<dbReference type="Pfam" id="PF07005">
    <property type="entry name" value="SBD_N"/>
    <property type="match status" value="1"/>
</dbReference>
<keyword evidence="5" id="KW-0067">ATP-binding</keyword>
<dbReference type="EMBL" id="WHNY01000026">
    <property type="protein sequence ID" value="NOU64034.1"/>
    <property type="molecule type" value="Genomic_DNA"/>
</dbReference>
<sequence length="467" mass="50179">MGYNAVSSVTKRLLCYYGDDFTGSTDVLESLFHSGLRTVLFLAPPAPEVLERFPDVACFGVAGVGRSLTPEEMETELRPIFTTLKAAGAAVVHYKVCSTFDSSPGTGNIGKAAEIGRDVFGGRFIPMLVGVPYLGRYTLFGNHFAMGGGKVHRLDHHPTMSMHPVTPMAESDLRKHLAKQTALRTALLDILALDGTDAQVRERLEKVIQQEKPDLLLFDVLDERRLEAAGRLISDEAAEQEGIFVIGSSGVEYALGAIWRKALGTSAGAGTETPKRESSQVSPSPLLVISGSCSPVTEEQIQFALEAGFVGIRVPTIELLMEETQEAARVKLQLEAGQWLSQGKNVMMYSATGPNDESIAALREVLADKGIRAEESSRLLGMALGSVAKELVRQLGITRILIAGGDTSGYVTRELGVYAIECIAALDPGGPLCRAYAKDPQFEGLELVLKGGQVGTANFFEKVAGYR</sequence>
<dbReference type="InterPro" id="IPR010737">
    <property type="entry name" value="4-carb_acid_sugar_kinase_N"/>
</dbReference>
<dbReference type="Pfam" id="PF17042">
    <property type="entry name" value="NBD_C"/>
    <property type="match status" value="1"/>
</dbReference>
<keyword evidence="4 9" id="KW-0418">Kinase</keyword>
<name>A0ABX1X6K3_9BACL</name>
<dbReference type="SUPFAM" id="SSF142764">
    <property type="entry name" value="YgbK-like"/>
    <property type="match status" value="1"/>
</dbReference>
<protein>
    <submittedName>
        <fullName evidence="9">Four-carbon acid sugar kinase family protein</fullName>
    </submittedName>
</protein>
<evidence type="ECO:0000256" key="1">
    <source>
        <dbReference type="ARBA" id="ARBA00005715"/>
    </source>
</evidence>
<dbReference type="Proteomes" id="UP000653578">
    <property type="component" value="Unassembled WGS sequence"/>
</dbReference>
<reference evidence="9 10" key="1">
    <citation type="submission" date="2019-10" db="EMBL/GenBank/DDBJ databases">
        <title>Description of Paenibacillus humi sp. nov.</title>
        <authorList>
            <person name="Carlier A."/>
            <person name="Qi S."/>
        </authorList>
    </citation>
    <scope>NUCLEOTIDE SEQUENCE [LARGE SCALE GENOMIC DNA]</scope>
    <source>
        <strain evidence="9 10">LMG 31461</strain>
    </source>
</reference>
<gene>
    <name evidence="9" type="ORF">GC096_08360</name>
</gene>
<evidence type="ECO:0000256" key="3">
    <source>
        <dbReference type="ARBA" id="ARBA00022741"/>
    </source>
</evidence>
<organism evidence="9 10">
    <name type="scientific">Paenibacillus plantarum</name>
    <dbReference type="NCBI Taxonomy" id="2654975"/>
    <lineage>
        <taxon>Bacteria</taxon>
        <taxon>Bacillati</taxon>
        <taxon>Bacillota</taxon>
        <taxon>Bacilli</taxon>
        <taxon>Bacillales</taxon>
        <taxon>Paenibacillaceae</taxon>
        <taxon>Paenibacillus</taxon>
    </lineage>
</organism>
<evidence type="ECO:0000256" key="2">
    <source>
        <dbReference type="ARBA" id="ARBA00022679"/>
    </source>
</evidence>
<dbReference type="GO" id="GO:0016301">
    <property type="term" value="F:kinase activity"/>
    <property type="evidence" value="ECO:0007669"/>
    <property type="project" value="UniProtKB-KW"/>
</dbReference>
<dbReference type="Gene3D" id="3.40.980.20">
    <property type="entry name" value="Four-carbon acid sugar kinase, nucleotide binding domain"/>
    <property type="match status" value="1"/>
</dbReference>
<dbReference type="InterPro" id="IPR037051">
    <property type="entry name" value="4-carb_acid_sugar_kinase_N_sf"/>
</dbReference>
<feature type="domain" description="Four-carbon acid sugar kinase nucleotide binding" evidence="8">
    <location>
        <begin position="287"/>
        <end position="460"/>
    </location>
</feature>
<evidence type="ECO:0000313" key="10">
    <source>
        <dbReference type="Proteomes" id="UP000653578"/>
    </source>
</evidence>
<dbReference type="Gene3D" id="3.40.50.10840">
    <property type="entry name" value="Putative sugar-binding, N-terminal domain"/>
    <property type="match status" value="1"/>
</dbReference>
<keyword evidence="10" id="KW-1185">Reference proteome</keyword>